<dbReference type="Gene3D" id="3.30.40.10">
    <property type="entry name" value="Zinc/RING finger domain, C3HC4 (zinc finger)"/>
    <property type="match status" value="1"/>
</dbReference>
<feature type="domain" description="DC1" evidence="2">
    <location>
        <begin position="622"/>
        <end position="672"/>
    </location>
</feature>
<dbReference type="Pfam" id="PF03107">
    <property type="entry name" value="C1_2"/>
    <property type="match status" value="6"/>
</dbReference>
<organism evidence="4 5">
    <name type="scientific">Microthlaspi erraticum</name>
    <dbReference type="NCBI Taxonomy" id="1685480"/>
    <lineage>
        <taxon>Eukaryota</taxon>
        <taxon>Viridiplantae</taxon>
        <taxon>Streptophyta</taxon>
        <taxon>Embryophyta</taxon>
        <taxon>Tracheophyta</taxon>
        <taxon>Spermatophyta</taxon>
        <taxon>Magnoliopsida</taxon>
        <taxon>eudicotyledons</taxon>
        <taxon>Gunneridae</taxon>
        <taxon>Pentapetalae</taxon>
        <taxon>rosids</taxon>
        <taxon>malvids</taxon>
        <taxon>Brassicales</taxon>
        <taxon>Brassicaceae</taxon>
        <taxon>Coluteocarpeae</taxon>
        <taxon>Microthlaspi</taxon>
    </lineage>
</organism>
<comment type="caution">
    <text evidence="4">The sequence shown here is derived from an EMBL/GenBank/DDBJ whole genome shotgun (WGS) entry which is preliminary data.</text>
</comment>
<dbReference type="InterPro" id="IPR013083">
    <property type="entry name" value="Znf_RING/FYVE/PHD"/>
</dbReference>
<name>A0A6D2J2C8_9BRAS</name>
<feature type="domain" description="DC1" evidence="2">
    <location>
        <begin position="797"/>
        <end position="847"/>
    </location>
</feature>
<dbReference type="SUPFAM" id="SSF57889">
    <property type="entry name" value="Cysteine-rich domain"/>
    <property type="match status" value="4"/>
</dbReference>
<dbReference type="InterPro" id="IPR053192">
    <property type="entry name" value="Vacuole_Formation_Reg"/>
</dbReference>
<dbReference type="EMBL" id="CACVBM020001140">
    <property type="protein sequence ID" value="CAA7034041.1"/>
    <property type="molecule type" value="Genomic_DNA"/>
</dbReference>
<dbReference type="InterPro" id="IPR004146">
    <property type="entry name" value="DC1"/>
</dbReference>
<evidence type="ECO:0000259" key="2">
    <source>
        <dbReference type="Pfam" id="PF03107"/>
    </source>
</evidence>
<feature type="domain" description="DC1" evidence="2">
    <location>
        <begin position="482"/>
        <end position="526"/>
    </location>
</feature>
<sequence length="887" mass="100371">MGMIFVPHLPSQCRSFSPSVFNHVSGESSPSRLSFKTSGDENWVSRFRSKSLSFAFSGALALGLSLSGGVGIAEAKVGVNKPELLPKEFTSVIDVAGFLSNGQEKRIAQEISDLEKDTGFKLRVLAQNYPDTPGLAIKDFWNVDDNTIVFVADPTFGNILNFNVGATVDLDIPRSFWSRLAGKYGNMFYWKNKGEDASIEAAVMAISNCLREPVGIKQEQNCESESLLQYMVSESAGTFRQHNGFGIPAEAGVETHVTNFSNNLCLQLYGFRFPAEAGVGANVIHFDKNDSPQQLYRFGFGADARAGNGFHATPYSNIGARSRAGAYITHPSNIFPRRFYVFRVGEAYSVICLCPQAQVRLEEGNVCVDEQVPLLSTNKWWCIPYHGKEFRFSGEVDTHFRCENCNGKNHKEHKQAPVEIRHTLHPKHSLQLVLLQQSNGTRKCYCCDEDLVEIIYYCSACDFAINFACAETPPVLYIHHPKWHEHLLILFPRKTSLTCNLCGLADSTCFPFYMCSPCDFVAHKSCLSLPSLIRISRHRHRISFTPSFDRGDWFCGVCRRKMDKEYGGYSCMKDGCSYAAHSRCATQSNVWDGHELEGEPEEVEEEYAEPFVKISDGVIQHFSHQPHHLRLEDNACNDYDENKQCQACNIPIYSGNFYSCIQCDFILHEACANCPRKIHHPIHPHLLTLMGGYDGVMDYRKDRCSACPWLCRAGFSYQCGTEGCGFMLHVQCGTISEPLIHESHTHPLFLTSKPGEQRKCSVCKCSYIHCKETFNCIECDFALCFECATLPQKLKYKHDKHMLVLSYGEETSTTIYWCELCERKINPKERFYMCDEYCCVTLHIECMLGVDLYMKPGSSWFYFGRNPSNKFTRHPQQHSKNPLSRLC</sequence>
<dbReference type="PANTHER" id="PTHR32410:SF153">
    <property type="entry name" value="CHP-RICH ZINC FINGER PROTEIN-LIKE-RELATED"/>
    <property type="match status" value="1"/>
</dbReference>
<feature type="domain" description="DC1" evidence="2">
    <location>
        <begin position="537"/>
        <end position="585"/>
    </location>
</feature>
<dbReference type="InterPro" id="IPR046349">
    <property type="entry name" value="C1-like_sf"/>
</dbReference>
<dbReference type="PANTHER" id="PTHR32410">
    <property type="entry name" value="CYSTEINE/HISTIDINE-RICH C1 DOMAIN FAMILY PROTEIN"/>
    <property type="match status" value="1"/>
</dbReference>
<keyword evidence="1" id="KW-0677">Repeat</keyword>
<accession>A0A6D2J2C8</accession>
<dbReference type="AlphaFoldDB" id="A0A6D2J2C8"/>
<feature type="domain" description="DC1" evidence="2">
    <location>
        <begin position="424"/>
        <end position="470"/>
    </location>
</feature>
<dbReference type="Proteomes" id="UP000467841">
    <property type="component" value="Unassembled WGS sequence"/>
</dbReference>
<protein>
    <recommendedName>
        <fullName evidence="6">Phorbol-ester/DAG-type domain-containing protein</fullName>
    </recommendedName>
</protein>
<feature type="domain" description="DC1" evidence="2">
    <location>
        <begin position="681"/>
        <end position="732"/>
    </location>
</feature>
<proteinExistence type="predicted"/>
<evidence type="ECO:0000259" key="3">
    <source>
        <dbReference type="Pfam" id="PF04536"/>
    </source>
</evidence>
<feature type="domain" description="TPM" evidence="3">
    <location>
        <begin position="92"/>
        <end position="185"/>
    </location>
</feature>
<evidence type="ECO:0000313" key="4">
    <source>
        <dbReference type="EMBL" id="CAA7034041.1"/>
    </source>
</evidence>
<evidence type="ECO:0000313" key="5">
    <source>
        <dbReference type="Proteomes" id="UP000467841"/>
    </source>
</evidence>
<reference evidence="4" key="1">
    <citation type="submission" date="2020-01" db="EMBL/GenBank/DDBJ databases">
        <authorList>
            <person name="Mishra B."/>
        </authorList>
    </citation>
    <scope>NUCLEOTIDE SEQUENCE [LARGE SCALE GENOMIC DNA]</scope>
</reference>
<evidence type="ECO:0000256" key="1">
    <source>
        <dbReference type="ARBA" id="ARBA00022737"/>
    </source>
</evidence>
<evidence type="ECO:0008006" key="6">
    <source>
        <dbReference type="Google" id="ProtNLM"/>
    </source>
</evidence>
<gene>
    <name evidence="4" type="ORF">MERR_LOCUS21276</name>
</gene>
<dbReference type="InterPro" id="IPR007621">
    <property type="entry name" value="TPM_dom"/>
</dbReference>
<keyword evidence="5" id="KW-1185">Reference proteome</keyword>
<dbReference type="Pfam" id="PF04536">
    <property type="entry name" value="TPM_phosphatase"/>
    <property type="match status" value="1"/>
</dbReference>
<dbReference type="OrthoDB" id="417797at2759"/>